<reference evidence="4" key="1">
    <citation type="submission" date="2025-08" db="UniProtKB">
        <authorList>
            <consortium name="Ensembl"/>
        </authorList>
    </citation>
    <scope>IDENTIFICATION</scope>
</reference>
<name>A0A8C5A5V3_GADMO</name>
<dbReference type="SMART" id="SM00409">
    <property type="entry name" value="IG"/>
    <property type="match status" value="3"/>
</dbReference>
<organism evidence="4 5">
    <name type="scientific">Gadus morhua</name>
    <name type="common">Atlantic cod</name>
    <dbReference type="NCBI Taxonomy" id="8049"/>
    <lineage>
        <taxon>Eukaryota</taxon>
        <taxon>Metazoa</taxon>
        <taxon>Chordata</taxon>
        <taxon>Craniata</taxon>
        <taxon>Vertebrata</taxon>
        <taxon>Euteleostomi</taxon>
        <taxon>Actinopterygii</taxon>
        <taxon>Neopterygii</taxon>
        <taxon>Teleostei</taxon>
        <taxon>Neoteleostei</taxon>
        <taxon>Acanthomorphata</taxon>
        <taxon>Zeiogadaria</taxon>
        <taxon>Gadariae</taxon>
        <taxon>Gadiformes</taxon>
        <taxon>Gadoidei</taxon>
        <taxon>Gadidae</taxon>
        <taxon>Gadus</taxon>
    </lineage>
</organism>
<dbReference type="Ensembl" id="ENSGMOT00000069353.1">
    <property type="protein sequence ID" value="ENSGMOP00000026126.1"/>
    <property type="gene ID" value="ENSGMOG00000034353.1"/>
</dbReference>
<feature type="domain" description="Ig-like" evidence="3">
    <location>
        <begin position="222"/>
        <end position="289"/>
    </location>
</feature>
<evidence type="ECO:0000256" key="2">
    <source>
        <dbReference type="SAM" id="SignalP"/>
    </source>
</evidence>
<dbReference type="SMART" id="SM00408">
    <property type="entry name" value="IGc2"/>
    <property type="match status" value="2"/>
</dbReference>
<dbReference type="PANTHER" id="PTHR46013">
    <property type="entry name" value="VASCULAR CELL ADHESION MOLECULE 1"/>
    <property type="match status" value="1"/>
</dbReference>
<evidence type="ECO:0000313" key="4">
    <source>
        <dbReference type="Ensembl" id="ENSGMOP00000026126.1"/>
    </source>
</evidence>
<dbReference type="PANTHER" id="PTHR46013:SF4">
    <property type="entry name" value="B-CELL RECEPTOR CD22-RELATED"/>
    <property type="match status" value="1"/>
</dbReference>
<keyword evidence="1" id="KW-0812">Transmembrane</keyword>
<accession>A0A8C5A5V3</accession>
<dbReference type="AlphaFoldDB" id="A0A8C5A5V3"/>
<dbReference type="SUPFAM" id="SSF48726">
    <property type="entry name" value="Immunoglobulin"/>
    <property type="match status" value="3"/>
</dbReference>
<feature type="transmembrane region" description="Helical" evidence="1">
    <location>
        <begin position="351"/>
        <end position="375"/>
    </location>
</feature>
<keyword evidence="5" id="KW-1185">Reference proteome</keyword>
<protein>
    <recommendedName>
        <fullName evidence="3">Ig-like domain-containing protein</fullName>
    </recommendedName>
</protein>
<dbReference type="GeneTree" id="ENSGT01010000222294"/>
<dbReference type="PROSITE" id="PS50835">
    <property type="entry name" value="IG_LIKE"/>
    <property type="match status" value="2"/>
</dbReference>
<dbReference type="CDD" id="cd00096">
    <property type="entry name" value="Ig"/>
    <property type="match status" value="1"/>
</dbReference>
<feature type="domain" description="Ig-like" evidence="3">
    <location>
        <begin position="132"/>
        <end position="215"/>
    </location>
</feature>
<dbReference type="Proteomes" id="UP000694546">
    <property type="component" value="Chromosome 5"/>
</dbReference>
<sequence length="452" mass="50230">FLYSSIFLVSTLLPDFLLATIPTFSPCNVCALRGAMVDIRCTYEYPDNVQYRPTTVRTLRFTEGDNYQAVDLKHDAGYTGRVEYRCAEVGCTGSRCHGTCALRIRDLRRSDSAVYKFRFTTNQPGVEHTGEPGVKLSVTVIRPPSGEIKEGGSVTLRCSTDANLAAKYTWFKDNQSLPWGPSQPYTFPSVRPEDRGRYSCHAENKYGQLSSNSIFVDVQYAPKNLSVTVSPSGELEEGSSVTLSCSSDANPAANYTWFKVFSVVGSGQTYTITHITLEHAGNYSCQAHNAIGLHNSTFLLIKGNCLFKRRTELPHSQRNTVKQRPSYVAVCNLCLKSFSYVPVTSSSSQTMAALTTIGVLLAIILLLVISLVLFLRRKRASRKACGQGGRPDTVLEVRHRKPFITNPSSTKTHGGSTPRPQHKARRDYASCLFFHKEQSEAPPSTWTFLNWR</sequence>
<reference evidence="4" key="2">
    <citation type="submission" date="2025-09" db="UniProtKB">
        <authorList>
            <consortium name="Ensembl"/>
        </authorList>
    </citation>
    <scope>IDENTIFICATION</scope>
</reference>
<feature type="chain" id="PRO_5034903392" description="Ig-like domain-containing protein" evidence="2">
    <location>
        <begin position="20"/>
        <end position="452"/>
    </location>
</feature>
<proteinExistence type="predicted"/>
<dbReference type="InterPro" id="IPR036179">
    <property type="entry name" value="Ig-like_dom_sf"/>
</dbReference>
<feature type="signal peptide" evidence="2">
    <location>
        <begin position="1"/>
        <end position="19"/>
    </location>
</feature>
<dbReference type="Gene3D" id="2.60.40.10">
    <property type="entry name" value="Immunoglobulins"/>
    <property type="match status" value="3"/>
</dbReference>
<dbReference type="InterPro" id="IPR003598">
    <property type="entry name" value="Ig_sub2"/>
</dbReference>
<evidence type="ECO:0000259" key="3">
    <source>
        <dbReference type="PROSITE" id="PS50835"/>
    </source>
</evidence>
<keyword evidence="2" id="KW-0732">Signal</keyword>
<evidence type="ECO:0000256" key="1">
    <source>
        <dbReference type="SAM" id="Phobius"/>
    </source>
</evidence>
<keyword evidence="1" id="KW-1133">Transmembrane helix</keyword>
<dbReference type="InterPro" id="IPR013783">
    <property type="entry name" value="Ig-like_fold"/>
</dbReference>
<dbReference type="InterPro" id="IPR007110">
    <property type="entry name" value="Ig-like_dom"/>
</dbReference>
<keyword evidence="1" id="KW-0472">Membrane</keyword>
<dbReference type="InterPro" id="IPR003599">
    <property type="entry name" value="Ig_sub"/>
</dbReference>
<dbReference type="Pfam" id="PF13895">
    <property type="entry name" value="Ig_2"/>
    <property type="match status" value="2"/>
</dbReference>
<evidence type="ECO:0000313" key="5">
    <source>
        <dbReference type="Proteomes" id="UP000694546"/>
    </source>
</evidence>